<evidence type="ECO:0000313" key="2">
    <source>
        <dbReference type="Proteomes" id="UP000501812"/>
    </source>
</evidence>
<proteinExistence type="predicted"/>
<dbReference type="KEGG" id="luo:HHL09_26335"/>
<dbReference type="AlphaFoldDB" id="A0A858RSH3"/>
<dbReference type="EMBL" id="CP051774">
    <property type="protein sequence ID" value="QJE99150.1"/>
    <property type="molecule type" value="Genomic_DNA"/>
</dbReference>
<sequence length="62" mass="6678">MSEPTEADLERLRSLLEAIVQAWEPDEAVVASSDTSSEGGEAAPIHEKGWFSYSKSGGLIKN</sequence>
<organism evidence="1 2">
    <name type="scientific">Luteolibacter luteus</name>
    <dbReference type="NCBI Taxonomy" id="2728835"/>
    <lineage>
        <taxon>Bacteria</taxon>
        <taxon>Pseudomonadati</taxon>
        <taxon>Verrucomicrobiota</taxon>
        <taxon>Verrucomicrobiia</taxon>
        <taxon>Verrucomicrobiales</taxon>
        <taxon>Verrucomicrobiaceae</taxon>
        <taxon>Luteolibacter</taxon>
    </lineage>
</organism>
<keyword evidence="2" id="KW-1185">Reference proteome</keyword>
<protein>
    <submittedName>
        <fullName evidence="1">Uncharacterized protein</fullName>
    </submittedName>
</protein>
<reference evidence="1 2" key="1">
    <citation type="submission" date="2020-04" db="EMBL/GenBank/DDBJ databases">
        <title>Luteolibacter sp. G-1-1-1 isolated from soil.</title>
        <authorList>
            <person name="Dahal R.H."/>
        </authorList>
    </citation>
    <scope>NUCLEOTIDE SEQUENCE [LARGE SCALE GENOMIC DNA]</scope>
    <source>
        <strain evidence="1 2">G-1-1-1</strain>
    </source>
</reference>
<name>A0A858RSH3_9BACT</name>
<evidence type="ECO:0000313" key="1">
    <source>
        <dbReference type="EMBL" id="QJE99150.1"/>
    </source>
</evidence>
<accession>A0A858RSH3</accession>
<dbReference type="Proteomes" id="UP000501812">
    <property type="component" value="Chromosome"/>
</dbReference>
<gene>
    <name evidence="1" type="ORF">HHL09_26335</name>
</gene>